<evidence type="ECO:0000256" key="1">
    <source>
        <dbReference type="ARBA" id="ARBA00004651"/>
    </source>
</evidence>
<evidence type="ECO:0000259" key="8">
    <source>
        <dbReference type="Pfam" id="PF04039"/>
    </source>
</evidence>
<comment type="caution">
    <text evidence="9">The sequence shown here is derived from an EMBL/GenBank/DDBJ whole genome shotgun (WGS) entry which is preliminary data.</text>
</comment>
<comment type="similarity">
    <text evidence="2">Belongs to the CPA3 antiporters (TC 2.A.63) subunit B family.</text>
</comment>
<accession>A0ABS5JS46</accession>
<reference evidence="9 10" key="1">
    <citation type="journal article" date="2015" name="Int. J. Syst. Evol. Microbiol.">
        <title>Carboxylicivirga linearis sp. nov., isolated from a sea cucumber culture pond.</title>
        <authorList>
            <person name="Wang F.Q."/>
            <person name="Zhou Y.X."/>
            <person name="Lin X.Z."/>
            <person name="Chen G.J."/>
            <person name="Du Z.J."/>
        </authorList>
    </citation>
    <scope>NUCLEOTIDE SEQUENCE [LARGE SCALE GENOMIC DNA]</scope>
    <source>
        <strain evidence="9 10">FB218</strain>
    </source>
</reference>
<dbReference type="PANTHER" id="PTHR33932">
    <property type="entry name" value="NA(+)/H(+) ANTIPORTER SUBUNIT B"/>
    <property type="match status" value="1"/>
</dbReference>
<organism evidence="9 10">
    <name type="scientific">Carboxylicivirga linearis</name>
    <dbReference type="NCBI Taxonomy" id="1628157"/>
    <lineage>
        <taxon>Bacteria</taxon>
        <taxon>Pseudomonadati</taxon>
        <taxon>Bacteroidota</taxon>
        <taxon>Bacteroidia</taxon>
        <taxon>Marinilabiliales</taxon>
        <taxon>Marinilabiliaceae</taxon>
        <taxon>Carboxylicivirga</taxon>
    </lineage>
</organism>
<dbReference type="Proteomes" id="UP000708576">
    <property type="component" value="Unassembled WGS sequence"/>
</dbReference>
<proteinExistence type="inferred from homology"/>
<evidence type="ECO:0000313" key="10">
    <source>
        <dbReference type="Proteomes" id="UP000708576"/>
    </source>
</evidence>
<evidence type="ECO:0000256" key="3">
    <source>
        <dbReference type="ARBA" id="ARBA00022475"/>
    </source>
</evidence>
<keyword evidence="3" id="KW-1003">Cell membrane</keyword>
<name>A0ABS5JS46_9BACT</name>
<sequence length="141" mass="15241">MNAILLQLAARVIRVVMIIASVFVLFRGHNQPGGGFIGGLLAGGGIVVYVIAFYNHPLLSKTLRALAPMRVIGLILALGSGILGVLFGESFLHALWWKIELPLIGAIDISTPLIFDVGVYFAVIGVMVMVILLLMEDRKWS</sequence>
<evidence type="ECO:0000256" key="6">
    <source>
        <dbReference type="ARBA" id="ARBA00023136"/>
    </source>
</evidence>
<evidence type="ECO:0000313" key="9">
    <source>
        <dbReference type="EMBL" id="MBS2097720.1"/>
    </source>
</evidence>
<feature type="transmembrane region" description="Helical" evidence="7">
    <location>
        <begin position="35"/>
        <end position="54"/>
    </location>
</feature>
<keyword evidence="6 7" id="KW-0472">Membrane</keyword>
<keyword evidence="5 7" id="KW-1133">Transmembrane helix</keyword>
<feature type="domain" description="Na+/H+ antiporter MnhB subunit-related protein" evidence="8">
    <location>
        <begin position="6"/>
        <end position="128"/>
    </location>
</feature>
<dbReference type="InterPro" id="IPR007182">
    <property type="entry name" value="MnhB"/>
</dbReference>
<keyword evidence="10" id="KW-1185">Reference proteome</keyword>
<gene>
    <name evidence="9" type="ORF">KEM10_05470</name>
</gene>
<dbReference type="PANTHER" id="PTHR33932:SF4">
    <property type="entry name" value="NA(+)_H(+) ANTIPORTER SUBUNIT B"/>
    <property type="match status" value="1"/>
</dbReference>
<keyword evidence="4 7" id="KW-0812">Transmembrane</keyword>
<feature type="transmembrane region" description="Helical" evidence="7">
    <location>
        <begin position="117"/>
        <end position="135"/>
    </location>
</feature>
<evidence type="ECO:0000256" key="4">
    <source>
        <dbReference type="ARBA" id="ARBA00022692"/>
    </source>
</evidence>
<dbReference type="EMBL" id="JAGUCO010000002">
    <property type="protein sequence ID" value="MBS2097720.1"/>
    <property type="molecule type" value="Genomic_DNA"/>
</dbReference>
<evidence type="ECO:0000256" key="2">
    <source>
        <dbReference type="ARBA" id="ARBA00009425"/>
    </source>
</evidence>
<dbReference type="Pfam" id="PF04039">
    <property type="entry name" value="MnhB"/>
    <property type="match status" value="1"/>
</dbReference>
<evidence type="ECO:0000256" key="7">
    <source>
        <dbReference type="SAM" id="Phobius"/>
    </source>
</evidence>
<dbReference type="InterPro" id="IPR050622">
    <property type="entry name" value="CPA3_antiporter_subunitB"/>
</dbReference>
<dbReference type="RefSeq" id="WP_212214483.1">
    <property type="nucleotide sequence ID" value="NZ_JAGUCO010000002.1"/>
</dbReference>
<feature type="transmembrane region" description="Helical" evidence="7">
    <location>
        <begin position="74"/>
        <end position="97"/>
    </location>
</feature>
<comment type="subcellular location">
    <subcellularLocation>
        <location evidence="1">Cell membrane</location>
        <topology evidence="1">Multi-pass membrane protein</topology>
    </subcellularLocation>
</comment>
<evidence type="ECO:0000256" key="5">
    <source>
        <dbReference type="ARBA" id="ARBA00022989"/>
    </source>
</evidence>
<protein>
    <recommendedName>
        <fullName evidence="8">Na+/H+ antiporter MnhB subunit-related protein domain-containing protein</fullName>
    </recommendedName>
</protein>
<feature type="transmembrane region" description="Helical" evidence="7">
    <location>
        <begin position="12"/>
        <end position="29"/>
    </location>
</feature>